<protein>
    <recommendedName>
        <fullName evidence="3">Transposase</fullName>
    </recommendedName>
</protein>
<dbReference type="RefSeq" id="WP_138725395.1">
    <property type="nucleotide sequence ID" value="NZ_JACGXG010000002.1"/>
</dbReference>
<name>A0ABR6API9_9HYPH</name>
<evidence type="ECO:0008006" key="3">
    <source>
        <dbReference type="Google" id="ProtNLM"/>
    </source>
</evidence>
<sequence>MKAIAVAAHDVAPSHRESDENYHGIVTHLNDRWRVVLCQAGIQWILQYRASSKSARRIEWRGRSYCHTRQALIRDARYHAGEISPYAMAVMRQLPERIAA</sequence>
<evidence type="ECO:0000313" key="2">
    <source>
        <dbReference type="Proteomes" id="UP000578622"/>
    </source>
</evidence>
<comment type="caution">
    <text evidence="1">The sequence shown here is derived from an EMBL/GenBank/DDBJ whole genome shotgun (WGS) entry which is preliminary data.</text>
</comment>
<gene>
    <name evidence="1" type="ORF">FHW20_002305</name>
</gene>
<evidence type="ECO:0000313" key="1">
    <source>
        <dbReference type="EMBL" id="MBA8851370.1"/>
    </source>
</evidence>
<accession>A0ABR6API9</accession>
<reference evidence="1 2" key="1">
    <citation type="submission" date="2020-07" db="EMBL/GenBank/DDBJ databases">
        <title>Genomic Encyclopedia of Type Strains, Phase IV (KMG-V): Genome sequencing to study the core and pangenomes of soil and plant-associated prokaryotes.</title>
        <authorList>
            <person name="Whitman W."/>
        </authorList>
    </citation>
    <scope>NUCLEOTIDE SEQUENCE [LARGE SCALE GENOMIC DNA]</scope>
    <source>
        <strain evidence="1 2">RH4WT92</strain>
    </source>
</reference>
<proteinExistence type="predicted"/>
<dbReference type="EMBL" id="JACGXG010000002">
    <property type="protein sequence ID" value="MBA8851370.1"/>
    <property type="molecule type" value="Genomic_DNA"/>
</dbReference>
<dbReference type="Proteomes" id="UP000578622">
    <property type="component" value="Unassembled WGS sequence"/>
</dbReference>
<keyword evidence="2" id="KW-1185">Reference proteome</keyword>
<organism evidence="1 2">
    <name type="scientific">Brucella intermedia</name>
    <dbReference type="NCBI Taxonomy" id="94625"/>
    <lineage>
        <taxon>Bacteria</taxon>
        <taxon>Pseudomonadati</taxon>
        <taxon>Pseudomonadota</taxon>
        <taxon>Alphaproteobacteria</taxon>
        <taxon>Hyphomicrobiales</taxon>
        <taxon>Brucellaceae</taxon>
        <taxon>Brucella/Ochrobactrum group</taxon>
        <taxon>Brucella</taxon>
    </lineage>
</organism>